<sequence length="177" mass="19759">MIVWVNGAFGSGKTTLVEELRRRRPEALVFDPEQIGYVLREVVDVPTGNFQDLPLWRRQVGSMAAGLVEEYGRTVFTPMTLVRPDYADEIFGMLRAAGITVHHFYLDVPAKTLTRRIDARDLVPGDPARNEAVKAWCKARVAECAVAAKALPEDTVRLDGERPVAELATEVLRRLEA</sequence>
<evidence type="ECO:0000313" key="2">
    <source>
        <dbReference type="Proteomes" id="UP000619244"/>
    </source>
</evidence>
<proteinExistence type="predicted"/>
<dbReference type="EMBL" id="BMVU01000009">
    <property type="protein sequence ID" value="GGX70313.1"/>
    <property type="molecule type" value="Genomic_DNA"/>
</dbReference>
<dbReference type="Proteomes" id="UP000619244">
    <property type="component" value="Unassembled WGS sequence"/>
</dbReference>
<keyword evidence="2" id="KW-1185">Reference proteome</keyword>
<evidence type="ECO:0000313" key="1">
    <source>
        <dbReference type="EMBL" id="GGX70313.1"/>
    </source>
</evidence>
<dbReference type="RefSeq" id="WP_190190346.1">
    <property type="nucleotide sequence ID" value="NZ_BMVU01000009.1"/>
</dbReference>
<accession>A0A918KNW6</accession>
<comment type="caution">
    <text evidence="1">The sequence shown here is derived from an EMBL/GenBank/DDBJ whole genome shotgun (WGS) entry which is preliminary data.</text>
</comment>
<organism evidence="1 2">
    <name type="scientific">Streptomyces minutiscleroticus</name>
    <dbReference type="NCBI Taxonomy" id="68238"/>
    <lineage>
        <taxon>Bacteria</taxon>
        <taxon>Bacillati</taxon>
        <taxon>Actinomycetota</taxon>
        <taxon>Actinomycetes</taxon>
        <taxon>Kitasatosporales</taxon>
        <taxon>Streptomycetaceae</taxon>
        <taxon>Streptomyces</taxon>
    </lineage>
</organism>
<dbReference type="Gene3D" id="3.40.50.300">
    <property type="entry name" value="P-loop containing nucleotide triphosphate hydrolases"/>
    <property type="match status" value="1"/>
</dbReference>
<dbReference type="SUPFAM" id="SSF52540">
    <property type="entry name" value="P-loop containing nucleoside triphosphate hydrolases"/>
    <property type="match status" value="1"/>
</dbReference>
<dbReference type="AlphaFoldDB" id="A0A918KNW6"/>
<gene>
    <name evidence="1" type="primary">tmrB</name>
    <name evidence="1" type="ORF">GCM10010358_25870</name>
</gene>
<protein>
    <submittedName>
        <fullName evidence="1">Tunicamycin resistance protein</fullName>
    </submittedName>
</protein>
<reference evidence="1" key="1">
    <citation type="journal article" date="2014" name="Int. J. Syst. Evol. Microbiol.">
        <title>Complete genome sequence of Corynebacterium casei LMG S-19264T (=DSM 44701T), isolated from a smear-ripened cheese.</title>
        <authorList>
            <consortium name="US DOE Joint Genome Institute (JGI-PGF)"/>
            <person name="Walter F."/>
            <person name="Albersmeier A."/>
            <person name="Kalinowski J."/>
            <person name="Ruckert C."/>
        </authorList>
    </citation>
    <scope>NUCLEOTIDE SEQUENCE</scope>
    <source>
        <strain evidence="1">JCM 4790</strain>
    </source>
</reference>
<name>A0A918KNW6_9ACTN</name>
<dbReference type="Pfam" id="PF13671">
    <property type="entry name" value="AAA_33"/>
    <property type="match status" value="1"/>
</dbReference>
<dbReference type="InterPro" id="IPR027417">
    <property type="entry name" value="P-loop_NTPase"/>
</dbReference>
<reference evidence="1" key="2">
    <citation type="submission" date="2020-09" db="EMBL/GenBank/DDBJ databases">
        <authorList>
            <person name="Sun Q."/>
            <person name="Ohkuma M."/>
        </authorList>
    </citation>
    <scope>NUCLEOTIDE SEQUENCE</scope>
    <source>
        <strain evidence="1">JCM 4790</strain>
    </source>
</reference>